<feature type="coiled-coil region" evidence="9">
    <location>
        <begin position="35"/>
        <end position="132"/>
    </location>
</feature>
<dbReference type="InterPro" id="IPR025913">
    <property type="entry name" value="Cep57_CLD"/>
</dbReference>
<feature type="domain" description="Cep57 centrosome microtubule-binding" evidence="11">
    <location>
        <begin position="188"/>
        <end position="251"/>
    </location>
</feature>
<dbReference type="InterPro" id="IPR024957">
    <property type="entry name" value="Cep57_MT-bd_dom"/>
</dbReference>
<dbReference type="InterPro" id="IPR051756">
    <property type="entry name" value="Centrosomal_MT-associated"/>
</dbReference>
<evidence type="ECO:0000256" key="8">
    <source>
        <dbReference type="ARBA" id="ARBA00042578"/>
    </source>
</evidence>
<evidence type="ECO:0000256" key="3">
    <source>
        <dbReference type="ARBA" id="ARBA00022490"/>
    </source>
</evidence>
<accession>A0A8C5T8B0</accession>
<evidence type="ECO:0000256" key="5">
    <source>
        <dbReference type="ARBA" id="ARBA00023054"/>
    </source>
</evidence>
<dbReference type="GO" id="GO:0042802">
    <property type="term" value="F:identical protein binding"/>
    <property type="evidence" value="ECO:0007669"/>
    <property type="project" value="InterPro"/>
</dbReference>
<reference evidence="13" key="2">
    <citation type="submission" date="2025-09" db="UniProtKB">
        <authorList>
            <consortium name="Ensembl"/>
        </authorList>
    </citation>
    <scope>IDENTIFICATION</scope>
</reference>
<dbReference type="AlphaFoldDB" id="A0A8C5T8B0"/>
<feature type="region of interest" description="Disordered" evidence="10">
    <location>
        <begin position="147"/>
        <end position="168"/>
    </location>
</feature>
<dbReference type="GO" id="GO:0043015">
    <property type="term" value="F:gamma-tubulin binding"/>
    <property type="evidence" value="ECO:0007669"/>
    <property type="project" value="InterPro"/>
</dbReference>
<keyword evidence="5 9" id="KW-0175">Coiled coil</keyword>
<evidence type="ECO:0000256" key="7">
    <source>
        <dbReference type="ARBA" id="ARBA00041218"/>
    </source>
</evidence>
<keyword evidence="14" id="KW-1185">Reference proteome</keyword>
<comment type="similarity">
    <text evidence="2">Belongs to the translokin family.</text>
</comment>
<evidence type="ECO:0000256" key="10">
    <source>
        <dbReference type="SAM" id="MobiDB-lite"/>
    </source>
</evidence>
<dbReference type="Ensembl" id="ENSMCST00000003181.1">
    <property type="protein sequence ID" value="ENSMCSP00000003112.1"/>
    <property type="gene ID" value="ENSMCSG00000002217.1"/>
</dbReference>
<keyword evidence="3" id="KW-0963">Cytoplasm</keyword>
<evidence type="ECO:0000256" key="1">
    <source>
        <dbReference type="ARBA" id="ARBA00004300"/>
    </source>
</evidence>
<reference evidence="13" key="1">
    <citation type="submission" date="2025-08" db="UniProtKB">
        <authorList>
            <consortium name="Ensembl"/>
        </authorList>
    </citation>
    <scope>IDENTIFICATION</scope>
</reference>
<organism evidence="13 14">
    <name type="scientific">Malurus cyaneus samueli</name>
    <dbReference type="NCBI Taxonomy" id="2593467"/>
    <lineage>
        <taxon>Eukaryota</taxon>
        <taxon>Metazoa</taxon>
        <taxon>Chordata</taxon>
        <taxon>Craniata</taxon>
        <taxon>Vertebrata</taxon>
        <taxon>Euteleostomi</taxon>
        <taxon>Archelosauria</taxon>
        <taxon>Archosauria</taxon>
        <taxon>Dinosauria</taxon>
        <taxon>Saurischia</taxon>
        <taxon>Theropoda</taxon>
        <taxon>Coelurosauria</taxon>
        <taxon>Aves</taxon>
        <taxon>Neognathae</taxon>
        <taxon>Neoaves</taxon>
        <taxon>Telluraves</taxon>
        <taxon>Australaves</taxon>
        <taxon>Passeriformes</taxon>
        <taxon>Meliphagoidea</taxon>
        <taxon>Maluridae</taxon>
        <taxon>Malurus</taxon>
    </lineage>
</organism>
<dbReference type="GO" id="GO:0005813">
    <property type="term" value="C:centrosome"/>
    <property type="evidence" value="ECO:0007669"/>
    <property type="project" value="UniProtKB-SubCell"/>
</dbReference>
<evidence type="ECO:0000256" key="9">
    <source>
        <dbReference type="SAM" id="Coils"/>
    </source>
</evidence>
<keyword evidence="4" id="KW-0493">Microtubule</keyword>
<protein>
    <recommendedName>
        <fullName evidence="7">Centrosomal protein 57kDa-like protein 1</fullName>
    </recommendedName>
    <alternativeName>
        <fullName evidence="8">Cep57-related protein</fullName>
    </alternativeName>
</protein>
<dbReference type="PANTHER" id="PTHR19336:SF10">
    <property type="entry name" value="CENTROSOMAL PROTEIN CEP57L1"/>
    <property type="match status" value="1"/>
</dbReference>
<evidence type="ECO:0000313" key="14">
    <source>
        <dbReference type="Proteomes" id="UP000694560"/>
    </source>
</evidence>
<evidence type="ECO:0000259" key="11">
    <source>
        <dbReference type="Pfam" id="PF06657"/>
    </source>
</evidence>
<comment type="subcellular location">
    <subcellularLocation>
        <location evidence="1">Cytoplasm</location>
        <location evidence="1">Cytoskeleton</location>
        <location evidence="1">Microtubule organizing center</location>
        <location evidence="1">Centrosome</location>
    </subcellularLocation>
</comment>
<sequence length="284" mass="32813">MEKSEAEDHLCSLSRAAAQYKKILEHESFEKDAAHQELMQQRKDASVQLDAAQSRCSLLEKQLDYMRKMVSRAEREKKMILEKQVQLQKEEDQNWLELHAKLEKLEMLEKECLKLTANQRIAEDKIKHLEEKLCEEEHQRELIQDKTAQHRNPCISSRKQGGSASGISRHSALSKSVSSCFTSPTAPKNLSGLLLAIQNELGQMSSELQELLKQIQETQDSQTQEDLEQEVDYLVKQMELKGKQISKLKKHQATVRMKCKKCKTMDNKCSFVSFFCISFCLCFE</sequence>
<dbReference type="PANTHER" id="PTHR19336">
    <property type="entry name" value="UNCHARACTERIZED DUF1167"/>
    <property type="match status" value="1"/>
</dbReference>
<evidence type="ECO:0000256" key="4">
    <source>
        <dbReference type="ARBA" id="ARBA00022701"/>
    </source>
</evidence>
<keyword evidence="6" id="KW-0206">Cytoskeleton</keyword>
<dbReference type="Pfam" id="PF06657">
    <property type="entry name" value="Cep57_MT_bd"/>
    <property type="match status" value="1"/>
</dbReference>
<dbReference type="Proteomes" id="UP000694560">
    <property type="component" value="Unplaced"/>
</dbReference>
<evidence type="ECO:0000256" key="6">
    <source>
        <dbReference type="ARBA" id="ARBA00023212"/>
    </source>
</evidence>
<feature type="coiled-coil region" evidence="9">
    <location>
        <begin position="194"/>
        <end position="225"/>
    </location>
</feature>
<evidence type="ECO:0000256" key="2">
    <source>
        <dbReference type="ARBA" id="ARBA00008179"/>
    </source>
</evidence>
<evidence type="ECO:0000259" key="12">
    <source>
        <dbReference type="Pfam" id="PF14073"/>
    </source>
</evidence>
<feature type="compositionally biased region" description="Polar residues" evidence="10">
    <location>
        <begin position="154"/>
        <end position="168"/>
    </location>
</feature>
<name>A0A8C5T8B0_9PASS</name>
<evidence type="ECO:0000313" key="13">
    <source>
        <dbReference type="Ensembl" id="ENSMCSP00000003112.1"/>
    </source>
</evidence>
<proteinExistence type="inferred from homology"/>
<feature type="domain" description="Cep57 centrosome localisation" evidence="12">
    <location>
        <begin position="1"/>
        <end position="149"/>
    </location>
</feature>
<dbReference type="GO" id="GO:0005874">
    <property type="term" value="C:microtubule"/>
    <property type="evidence" value="ECO:0007669"/>
    <property type="project" value="UniProtKB-KW"/>
</dbReference>
<dbReference type="Gene3D" id="1.20.58.90">
    <property type="match status" value="1"/>
</dbReference>
<dbReference type="GO" id="GO:0008017">
    <property type="term" value="F:microtubule binding"/>
    <property type="evidence" value="ECO:0007669"/>
    <property type="project" value="InterPro"/>
</dbReference>
<dbReference type="Pfam" id="PF14073">
    <property type="entry name" value="Cep57_CLD"/>
    <property type="match status" value="1"/>
</dbReference>